<organism evidence="4 5">
    <name type="scientific">Porites lobata</name>
    <dbReference type="NCBI Taxonomy" id="104759"/>
    <lineage>
        <taxon>Eukaryota</taxon>
        <taxon>Metazoa</taxon>
        <taxon>Cnidaria</taxon>
        <taxon>Anthozoa</taxon>
        <taxon>Hexacorallia</taxon>
        <taxon>Scleractinia</taxon>
        <taxon>Fungiina</taxon>
        <taxon>Poritidae</taxon>
        <taxon>Porites</taxon>
    </lineage>
</organism>
<dbReference type="Proteomes" id="UP001159405">
    <property type="component" value="Unassembled WGS sequence"/>
</dbReference>
<evidence type="ECO:0000259" key="3">
    <source>
        <dbReference type="PROSITE" id="PS51457"/>
    </source>
</evidence>
<feature type="compositionally biased region" description="Basic and acidic residues" evidence="2">
    <location>
        <begin position="486"/>
        <end position="501"/>
    </location>
</feature>
<name>A0ABN8Q9L6_9CNID</name>
<dbReference type="PANTHER" id="PTHR28665:SF1">
    <property type="entry name" value="BEN DOMAIN-CONTAINING PROTEIN 3"/>
    <property type="match status" value="1"/>
</dbReference>
<reference evidence="4 5" key="1">
    <citation type="submission" date="2022-05" db="EMBL/GenBank/DDBJ databases">
        <authorList>
            <consortium name="Genoscope - CEA"/>
            <person name="William W."/>
        </authorList>
    </citation>
    <scope>NUCLEOTIDE SEQUENCE [LARGE SCALE GENOMIC DNA]</scope>
</reference>
<dbReference type="PROSITE" id="PS51457">
    <property type="entry name" value="BEN"/>
    <property type="match status" value="1"/>
</dbReference>
<feature type="coiled-coil region" evidence="1">
    <location>
        <begin position="127"/>
        <end position="154"/>
    </location>
</feature>
<dbReference type="EMBL" id="CALNXK010000109">
    <property type="protein sequence ID" value="CAH3157865.1"/>
    <property type="molecule type" value="Genomic_DNA"/>
</dbReference>
<protein>
    <recommendedName>
        <fullName evidence="3">BEN domain-containing protein</fullName>
    </recommendedName>
</protein>
<dbReference type="InterPro" id="IPR028124">
    <property type="entry name" value="SMAP_dom"/>
</dbReference>
<dbReference type="InterPro" id="IPR018379">
    <property type="entry name" value="BEN_domain"/>
</dbReference>
<dbReference type="Pfam" id="PF15477">
    <property type="entry name" value="SMAP"/>
    <property type="match status" value="1"/>
</dbReference>
<dbReference type="PANTHER" id="PTHR28665">
    <property type="entry name" value="BEN DOMAIN-CONTAINING PROTEIN 3"/>
    <property type="match status" value="1"/>
</dbReference>
<comment type="caution">
    <text evidence="4">The sequence shown here is derived from an EMBL/GenBank/DDBJ whole genome shotgun (WGS) entry which is preliminary data.</text>
</comment>
<dbReference type="SMART" id="SM01025">
    <property type="entry name" value="BEN"/>
    <property type="match status" value="1"/>
</dbReference>
<feature type="compositionally biased region" description="Basic and acidic residues" evidence="2">
    <location>
        <begin position="447"/>
        <end position="468"/>
    </location>
</feature>
<feature type="compositionally biased region" description="Basic and acidic residues" evidence="2">
    <location>
        <begin position="49"/>
        <end position="64"/>
    </location>
</feature>
<feature type="compositionally biased region" description="Basic and acidic residues" evidence="2">
    <location>
        <begin position="509"/>
        <end position="518"/>
    </location>
</feature>
<feature type="region of interest" description="Disordered" evidence="2">
    <location>
        <begin position="436"/>
        <end position="641"/>
    </location>
</feature>
<feature type="compositionally biased region" description="Basic and acidic residues" evidence="2">
    <location>
        <begin position="545"/>
        <end position="623"/>
    </location>
</feature>
<feature type="region of interest" description="Disordered" evidence="2">
    <location>
        <begin position="1"/>
        <end position="114"/>
    </location>
</feature>
<feature type="region of interest" description="Disordered" evidence="2">
    <location>
        <begin position="698"/>
        <end position="728"/>
    </location>
</feature>
<feature type="compositionally biased region" description="Polar residues" evidence="2">
    <location>
        <begin position="712"/>
        <end position="728"/>
    </location>
</feature>
<feature type="compositionally biased region" description="Basic residues" evidence="2">
    <location>
        <begin position="32"/>
        <end position="48"/>
    </location>
</feature>
<sequence>MENERVSQVDAPPLPEHEEKVDLATEPSQLSHKSRSSPSSRRRNYRKRSASESPERSPNRRSPDHSPSSHRRRRNSDYKGNLGGFFRSRSRSRSRSPRRRRRSPSPRNLIHMMDLGPEVNGRLSTLLWKMEKLLENQEKVLKNQEKLLKFMEQQQALQSSATLVSRERRLVNGVRGRDLEHSSTGELRIPSNLLESIGHFTSESVSGVHHSPVSGPSRSRKLTKAAVKKLAGCSTNPVETSDSSQDPSVSIHDSVNVVSEVSVPLKYNVPVYVSPAETELDSGAVNCNDSSNMTEDHSESANGVDRVKDLLSWAEKIQKTSCSIGNFSVNLLKALFTKEEMLNRNCSGTRGKGALDSGKLDIIKFCAFKLYSIPDAEQESVWKQKCVISIDEFLRRGNRSRAQNRIEQKDAPVLAPLDSSIIVEITTQDVKENKTPLFKEPFQSTRISEKDKTDTIIKDGQEQSEKKGMPVQHSPGRHGSQSPAGTEKKPSPRKSLERERQSQSPKRKNSQERRSKTPEKRRRRSRSHDRRDSRSPERRRKRDYRRSPDRDSRDRRPSSDYSSSRRRDRDSERERNRGRDRGRDRDRDRDRRYDRDRDRDRDRDHDRDRKDEQATSPSSDKKVFVKASSTGILEKLPRPARALTSEEVRAKLSAHAESLRKQAQEAASVLNLPSYINPSVVNPHQYAVQQQKRKLLWGGKKTENESSSSSSGPSKPTMWNTTTFNNDQGGEMQAKFRRLMGIKGDGSSSTGDQGGSAQPAQSEKLMADLEAEFERSRAFQLSRGAGGKSGIGLGYSGT</sequence>
<feature type="region of interest" description="Disordered" evidence="2">
    <location>
        <begin position="742"/>
        <end position="766"/>
    </location>
</feature>
<keyword evidence="5" id="KW-1185">Reference proteome</keyword>
<evidence type="ECO:0000256" key="1">
    <source>
        <dbReference type="SAM" id="Coils"/>
    </source>
</evidence>
<feature type="compositionally biased region" description="Basic residues" evidence="2">
    <location>
        <begin position="519"/>
        <end position="528"/>
    </location>
</feature>
<dbReference type="Pfam" id="PF10523">
    <property type="entry name" value="BEN"/>
    <property type="match status" value="1"/>
</dbReference>
<dbReference type="InterPro" id="IPR033583">
    <property type="entry name" value="BEND3"/>
</dbReference>
<evidence type="ECO:0000313" key="4">
    <source>
        <dbReference type="EMBL" id="CAH3157865.1"/>
    </source>
</evidence>
<evidence type="ECO:0000313" key="5">
    <source>
        <dbReference type="Proteomes" id="UP001159405"/>
    </source>
</evidence>
<accession>A0ABN8Q9L6</accession>
<feature type="compositionally biased region" description="Basic residues" evidence="2">
    <location>
        <begin position="88"/>
        <end position="104"/>
    </location>
</feature>
<keyword evidence="1" id="KW-0175">Coiled coil</keyword>
<evidence type="ECO:0000256" key="2">
    <source>
        <dbReference type="SAM" id="MobiDB-lite"/>
    </source>
</evidence>
<proteinExistence type="predicted"/>
<feature type="domain" description="BEN" evidence="3">
    <location>
        <begin position="301"/>
        <end position="401"/>
    </location>
</feature>
<gene>
    <name evidence="4" type="ORF">PLOB_00002411</name>
</gene>